<dbReference type="RefSeq" id="WP_377280424.1">
    <property type="nucleotide sequence ID" value="NZ_JBHRSI010000001.1"/>
</dbReference>
<sequence>MRRLLLALAVLALAACSDPDEAAEPQAENGSSPALPAAVGGAPADPPQAGGDGGFAPVTPGRPLSFPADHGAHPAFRTEWWYVTGWLQDERGRPLGFQVTFFRSRTGADPANPSLFSPQQVLFAHAAVSDPEVGRLIHDQRIARAGFGLAEAKVGDADLVIDDWRLWRAPDGSFRTTVGGEAFALTLTLAPTQPELLQGEAGFSRKGPQASQASWYYSLPQLKAAGELRRGRQVQKVTGQAWLDREWSSTLLDPRAVGWDWTGLNLPDGGALMAFQVRDAQGGALWAGGSLRTADGRIVRFAPQDVRFAPLRRWRSPRTGGVYPVEQEVAVRTPEGERRWRLSPLMDDQELDSRASGGPIYWEGAVTSQDGARGYLELTGYVGTLRL</sequence>
<dbReference type="Pfam" id="PF07143">
    <property type="entry name" value="CrtC"/>
    <property type="match status" value="1"/>
</dbReference>
<dbReference type="Proteomes" id="UP001597237">
    <property type="component" value="Unassembled WGS sequence"/>
</dbReference>
<accession>A0ABW4MXN2</accession>
<keyword evidence="2" id="KW-0732">Signal</keyword>
<feature type="compositionally biased region" description="Low complexity" evidence="1">
    <location>
        <begin position="33"/>
        <end position="49"/>
    </location>
</feature>
<feature type="signal peptide" evidence="2">
    <location>
        <begin position="1"/>
        <end position="22"/>
    </location>
</feature>
<dbReference type="SUPFAM" id="SSF159245">
    <property type="entry name" value="AttH-like"/>
    <property type="match status" value="1"/>
</dbReference>
<dbReference type="PANTHER" id="PTHR38591">
    <property type="entry name" value="HYDROLASE"/>
    <property type="match status" value="1"/>
</dbReference>
<comment type="caution">
    <text evidence="4">The sequence shown here is derived from an EMBL/GenBank/DDBJ whole genome shotgun (WGS) entry which is preliminary data.</text>
</comment>
<keyword evidence="5" id="KW-1185">Reference proteome</keyword>
<dbReference type="InterPro" id="IPR023374">
    <property type="entry name" value="AttH-like_dom_sf"/>
</dbReference>
<dbReference type="EMBL" id="JBHUEY010000001">
    <property type="protein sequence ID" value="MFD1782523.1"/>
    <property type="molecule type" value="Genomic_DNA"/>
</dbReference>
<protein>
    <submittedName>
        <fullName evidence="4">Lipocalin-like domain-containing protein</fullName>
    </submittedName>
</protein>
<reference evidence="5" key="1">
    <citation type="journal article" date="2019" name="Int. J. Syst. Evol. Microbiol.">
        <title>The Global Catalogue of Microorganisms (GCM) 10K type strain sequencing project: providing services to taxonomists for standard genome sequencing and annotation.</title>
        <authorList>
            <consortium name="The Broad Institute Genomics Platform"/>
            <consortium name="The Broad Institute Genome Sequencing Center for Infectious Disease"/>
            <person name="Wu L."/>
            <person name="Ma J."/>
        </authorList>
    </citation>
    <scope>NUCLEOTIDE SEQUENCE [LARGE SCALE GENOMIC DNA]</scope>
    <source>
        <strain evidence="5">DFY28</strain>
    </source>
</reference>
<dbReference type="PROSITE" id="PS51257">
    <property type="entry name" value="PROKAR_LIPOPROTEIN"/>
    <property type="match status" value="1"/>
</dbReference>
<evidence type="ECO:0000313" key="5">
    <source>
        <dbReference type="Proteomes" id="UP001597237"/>
    </source>
</evidence>
<dbReference type="Pfam" id="PF17186">
    <property type="entry name" value="Lipocalin_9"/>
    <property type="match status" value="1"/>
</dbReference>
<gene>
    <name evidence="4" type="ORF">ACFSC0_03880</name>
</gene>
<name>A0ABW4MXN2_9CAUL</name>
<evidence type="ECO:0000256" key="1">
    <source>
        <dbReference type="SAM" id="MobiDB-lite"/>
    </source>
</evidence>
<feature type="chain" id="PRO_5045143594" evidence="2">
    <location>
        <begin position="23"/>
        <end position="387"/>
    </location>
</feature>
<dbReference type="InterPro" id="IPR010791">
    <property type="entry name" value="AttH_dom"/>
</dbReference>
<organism evidence="4 5">
    <name type="scientific">Phenylobacterium terrae</name>
    <dbReference type="NCBI Taxonomy" id="2665495"/>
    <lineage>
        <taxon>Bacteria</taxon>
        <taxon>Pseudomonadati</taxon>
        <taxon>Pseudomonadota</taxon>
        <taxon>Alphaproteobacteria</taxon>
        <taxon>Caulobacterales</taxon>
        <taxon>Caulobacteraceae</taxon>
        <taxon>Phenylobacterium</taxon>
    </lineage>
</organism>
<feature type="domain" description="AttH" evidence="3">
    <location>
        <begin position="78"/>
        <end position="249"/>
    </location>
</feature>
<proteinExistence type="predicted"/>
<dbReference type="PANTHER" id="PTHR38591:SF1">
    <property type="entry name" value="BLL1000 PROTEIN"/>
    <property type="match status" value="1"/>
</dbReference>
<evidence type="ECO:0000256" key="2">
    <source>
        <dbReference type="SAM" id="SignalP"/>
    </source>
</evidence>
<dbReference type="Gene3D" id="2.40.370.10">
    <property type="entry name" value="AttH-like domain"/>
    <property type="match status" value="2"/>
</dbReference>
<evidence type="ECO:0000259" key="3">
    <source>
        <dbReference type="Pfam" id="PF07143"/>
    </source>
</evidence>
<feature type="region of interest" description="Disordered" evidence="1">
    <location>
        <begin position="22"/>
        <end position="63"/>
    </location>
</feature>
<evidence type="ECO:0000313" key="4">
    <source>
        <dbReference type="EMBL" id="MFD1782523.1"/>
    </source>
</evidence>